<evidence type="ECO:0008006" key="4">
    <source>
        <dbReference type="Google" id="ProtNLM"/>
    </source>
</evidence>
<keyword evidence="3" id="KW-1185">Reference proteome</keyword>
<evidence type="ECO:0000313" key="3">
    <source>
        <dbReference type="Proteomes" id="UP000195447"/>
    </source>
</evidence>
<feature type="region of interest" description="Disordered" evidence="1">
    <location>
        <begin position="1"/>
        <end position="22"/>
    </location>
</feature>
<sequence>MGELVQKKTRQKNKARKDKTKTYSQIQEMNLKDRIFMEFMETCPDGTVKDMQQIVKKYRPQATDSANYLYGWKVLNDSDVKNRISKRNHHRLKAKQLSYEEKLMYLTGVIMGDIEPDAETKDRLKALDIANKMEGVYVNKNVNINQNLTIEDERAIVERRIRQVLGEPIDVEVKEVSSENVEE</sequence>
<comment type="caution">
    <text evidence="2">The sequence shown here is derived from an EMBL/GenBank/DDBJ whole genome shotgun (WGS) entry which is preliminary data.</text>
</comment>
<evidence type="ECO:0000313" key="2">
    <source>
        <dbReference type="EMBL" id="OUP61691.1"/>
    </source>
</evidence>
<dbReference type="Proteomes" id="UP000195447">
    <property type="component" value="Unassembled WGS sequence"/>
</dbReference>
<dbReference type="AlphaFoldDB" id="A0A1Y4M2W8"/>
<dbReference type="EMBL" id="NFKM01000002">
    <property type="protein sequence ID" value="OUP61691.1"/>
    <property type="molecule type" value="Genomic_DNA"/>
</dbReference>
<organism evidence="2 3">
    <name type="scientific">Faecalitalea cylindroides</name>
    <dbReference type="NCBI Taxonomy" id="39483"/>
    <lineage>
        <taxon>Bacteria</taxon>
        <taxon>Bacillati</taxon>
        <taxon>Bacillota</taxon>
        <taxon>Erysipelotrichia</taxon>
        <taxon>Erysipelotrichales</taxon>
        <taxon>Erysipelotrichaceae</taxon>
        <taxon>Faecalitalea</taxon>
    </lineage>
</organism>
<dbReference type="RefSeq" id="WP_087158133.1">
    <property type="nucleotide sequence ID" value="NZ_NFKM01000002.1"/>
</dbReference>
<accession>A0A1Y4M2W8</accession>
<gene>
    <name evidence="2" type="ORF">B5F14_01675</name>
</gene>
<protein>
    <recommendedName>
        <fullName evidence="4">Terminase small subunit</fullName>
    </recommendedName>
</protein>
<evidence type="ECO:0000256" key="1">
    <source>
        <dbReference type="SAM" id="MobiDB-lite"/>
    </source>
</evidence>
<reference evidence="3" key="1">
    <citation type="submission" date="2017-04" db="EMBL/GenBank/DDBJ databases">
        <title>Function of individual gut microbiota members based on whole genome sequencing of pure cultures obtained from chicken caecum.</title>
        <authorList>
            <person name="Medvecky M."/>
            <person name="Cejkova D."/>
            <person name="Polansky O."/>
            <person name="Karasova D."/>
            <person name="Kubasova T."/>
            <person name="Cizek A."/>
            <person name="Rychlik I."/>
        </authorList>
    </citation>
    <scope>NUCLEOTIDE SEQUENCE [LARGE SCALE GENOMIC DNA]</scope>
    <source>
        <strain evidence="3">An178</strain>
    </source>
</reference>
<proteinExistence type="predicted"/>
<name>A0A1Y4M2W8_9FIRM</name>
<feature type="compositionally biased region" description="Basic residues" evidence="1">
    <location>
        <begin position="7"/>
        <end position="19"/>
    </location>
</feature>